<reference evidence="2" key="1">
    <citation type="journal article" date="2014" name="Int. J. Syst. Evol. Microbiol.">
        <title>Complete genome sequence of Corynebacterium casei LMG S-19264T (=DSM 44701T), isolated from a smear-ripened cheese.</title>
        <authorList>
            <consortium name="US DOE Joint Genome Institute (JGI-PGF)"/>
            <person name="Walter F."/>
            <person name="Albersmeier A."/>
            <person name="Kalinowski J."/>
            <person name="Ruckert C."/>
        </authorList>
    </citation>
    <scope>NUCLEOTIDE SEQUENCE</scope>
    <source>
        <strain evidence="2">CGMCC 1.15762</strain>
    </source>
</reference>
<comment type="caution">
    <text evidence="2">The sequence shown here is derived from an EMBL/GenBank/DDBJ whole genome shotgun (WGS) entry which is preliminary data.</text>
</comment>
<evidence type="ECO:0000256" key="1">
    <source>
        <dbReference type="SAM" id="Phobius"/>
    </source>
</evidence>
<name>A0A8J3EGU5_9RHOB</name>
<keyword evidence="1" id="KW-0472">Membrane</keyword>
<keyword evidence="2" id="KW-0503">Monooxygenase</keyword>
<dbReference type="Pfam" id="PF05145">
    <property type="entry name" value="AbrB"/>
    <property type="match status" value="1"/>
</dbReference>
<sequence length="371" mass="38625">MAFFPEFRYLTRMTGLSPTLRMILLTALLLAFGGFGGLMAQIAHVPMPFMLGSLASAAIATALFQHGGLSGYRFPMKFRTGFIGLIGVMIGTQVQPHLFDEAAGLALSIGALALFVVLAHGGNFVIFRKIGGYNPPTAFFAGAPGGLMESLVMGEKAGADLHLLTAQQFLRIILVISVMPTALSLWLGHPVGSAAGASLGPQGPVPLFALLMIVLAAAGGLGLAKLVHLPAGQITGPLLLSAALTLSGLVDLHLPFWLIAVAQVVVGVSLGVRFAGMSARMLGRSIWLSALSVGWMLLLGAGFAVALMQVTGLDFLVLMISYSPGGVTEMSIIALSLAANPALVSLHHVVRILFTVSLMGLAERLLPVRKA</sequence>
<feature type="transmembrane region" description="Helical" evidence="1">
    <location>
        <begin position="256"/>
        <end position="275"/>
    </location>
</feature>
<keyword evidence="3" id="KW-1185">Reference proteome</keyword>
<feature type="transmembrane region" description="Helical" evidence="1">
    <location>
        <begin position="234"/>
        <end position="250"/>
    </location>
</feature>
<dbReference type="InterPro" id="IPR017516">
    <property type="entry name" value="AbrB_dup"/>
</dbReference>
<protein>
    <submittedName>
        <fullName evidence="2">Monooxygenase</fullName>
    </submittedName>
</protein>
<dbReference type="GO" id="GO:0016020">
    <property type="term" value="C:membrane"/>
    <property type="evidence" value="ECO:0007669"/>
    <property type="project" value="InterPro"/>
</dbReference>
<reference evidence="2" key="2">
    <citation type="submission" date="2020-09" db="EMBL/GenBank/DDBJ databases">
        <authorList>
            <person name="Sun Q."/>
            <person name="Zhou Y."/>
        </authorList>
    </citation>
    <scope>NUCLEOTIDE SEQUENCE</scope>
    <source>
        <strain evidence="2">CGMCC 1.15762</strain>
    </source>
</reference>
<dbReference type="PANTHER" id="PTHR38457">
    <property type="entry name" value="REGULATOR ABRB-RELATED"/>
    <property type="match status" value="1"/>
</dbReference>
<feature type="transmembrane region" description="Helical" evidence="1">
    <location>
        <begin position="81"/>
        <end position="99"/>
    </location>
</feature>
<evidence type="ECO:0000313" key="2">
    <source>
        <dbReference type="EMBL" id="GGG76025.1"/>
    </source>
</evidence>
<feature type="transmembrane region" description="Helical" evidence="1">
    <location>
        <begin position="169"/>
        <end position="187"/>
    </location>
</feature>
<feature type="transmembrane region" description="Helical" evidence="1">
    <location>
        <begin position="50"/>
        <end position="69"/>
    </location>
</feature>
<dbReference type="GO" id="GO:0010468">
    <property type="term" value="P:regulation of gene expression"/>
    <property type="evidence" value="ECO:0007669"/>
    <property type="project" value="InterPro"/>
</dbReference>
<dbReference type="Proteomes" id="UP000617145">
    <property type="component" value="Unassembled WGS sequence"/>
</dbReference>
<feature type="transmembrane region" description="Helical" evidence="1">
    <location>
        <begin position="105"/>
        <end position="127"/>
    </location>
</feature>
<dbReference type="AlphaFoldDB" id="A0A8J3EGU5"/>
<dbReference type="PANTHER" id="PTHR38457:SF1">
    <property type="entry name" value="REGULATOR ABRB-RELATED"/>
    <property type="match status" value="1"/>
</dbReference>
<feature type="transmembrane region" description="Helical" evidence="1">
    <location>
        <begin position="330"/>
        <end position="354"/>
    </location>
</feature>
<dbReference type="GO" id="GO:0004497">
    <property type="term" value="F:monooxygenase activity"/>
    <property type="evidence" value="ECO:0007669"/>
    <property type="project" value="UniProtKB-KW"/>
</dbReference>
<dbReference type="PIRSF" id="PIRSF038991">
    <property type="entry name" value="Protein_AbrB"/>
    <property type="match status" value="1"/>
</dbReference>
<feature type="transmembrane region" description="Helical" evidence="1">
    <location>
        <begin position="207"/>
        <end position="227"/>
    </location>
</feature>
<keyword evidence="1" id="KW-1133">Transmembrane helix</keyword>
<dbReference type="NCBIfam" id="TIGR03082">
    <property type="entry name" value="Gneg_AbrB_dup"/>
    <property type="match status" value="1"/>
</dbReference>
<feature type="transmembrane region" description="Helical" evidence="1">
    <location>
        <begin position="287"/>
        <end position="310"/>
    </location>
</feature>
<evidence type="ECO:0000313" key="3">
    <source>
        <dbReference type="Proteomes" id="UP000617145"/>
    </source>
</evidence>
<proteinExistence type="predicted"/>
<dbReference type="InterPro" id="IPR007820">
    <property type="entry name" value="AbrB_fam"/>
</dbReference>
<dbReference type="EMBL" id="BMJV01000005">
    <property type="protein sequence ID" value="GGG76025.1"/>
    <property type="molecule type" value="Genomic_DNA"/>
</dbReference>
<gene>
    <name evidence="2" type="ORF">GCM10011415_25840</name>
</gene>
<organism evidence="2 3">
    <name type="scientific">Salipiger pallidus</name>
    <dbReference type="NCBI Taxonomy" id="1775170"/>
    <lineage>
        <taxon>Bacteria</taxon>
        <taxon>Pseudomonadati</taxon>
        <taxon>Pseudomonadota</taxon>
        <taxon>Alphaproteobacteria</taxon>
        <taxon>Rhodobacterales</taxon>
        <taxon>Roseobacteraceae</taxon>
        <taxon>Salipiger</taxon>
    </lineage>
</organism>
<accession>A0A8J3EGU5</accession>
<keyword evidence="2" id="KW-0560">Oxidoreductase</keyword>
<keyword evidence="1" id="KW-0812">Transmembrane</keyword>